<keyword evidence="3" id="KW-1185">Reference proteome</keyword>
<dbReference type="PROSITE" id="PS51318">
    <property type="entry name" value="TAT"/>
    <property type="match status" value="1"/>
</dbReference>
<sequence length="169" mass="18492">MTLLTRRNLILLGGATVAAGAAVAAANSGLVDRLAGFEELPPTPVFAVDGVAIRGTDPVAYFREGRPVHGDAAFEAEWNGARWRFANGGNRDEFLAAPDRFAPRYGGFCAWAVAARGELYSIQPRNWSIVDDRLYLNFNDDIQRRWEADIPGFIAEADRRWPEIIAGAA</sequence>
<evidence type="ECO:0000313" key="3">
    <source>
        <dbReference type="Proteomes" id="UP000023430"/>
    </source>
</evidence>
<dbReference type="NCBIfam" id="NF041384">
    <property type="entry name" value="YHS_seleno_dom"/>
    <property type="match status" value="1"/>
</dbReference>
<dbReference type="STRING" id="1449351.RISW2_16505"/>
<proteinExistence type="predicted"/>
<dbReference type="AlphaFoldDB" id="X7F4X8"/>
<protein>
    <recommendedName>
        <fullName evidence="4">YHS domain-containing protein</fullName>
    </recommendedName>
</protein>
<name>X7F4X8_9RHOB</name>
<gene>
    <name evidence="2" type="ORF">RISW2_16505</name>
</gene>
<comment type="caution">
    <text evidence="2">The sequence shown here is derived from an EMBL/GenBank/DDBJ whole genome shotgun (WGS) entry which is preliminary data.</text>
</comment>
<dbReference type="eggNOG" id="COG3350">
    <property type="taxonomic scope" value="Bacteria"/>
</dbReference>
<evidence type="ECO:0000256" key="1">
    <source>
        <dbReference type="SAM" id="SignalP"/>
    </source>
</evidence>
<evidence type="ECO:0008006" key="4">
    <source>
        <dbReference type="Google" id="ProtNLM"/>
    </source>
</evidence>
<evidence type="ECO:0000313" key="2">
    <source>
        <dbReference type="EMBL" id="ETX27136.1"/>
    </source>
</evidence>
<feature type="chain" id="PRO_5004978141" description="YHS domain-containing protein" evidence="1">
    <location>
        <begin position="25"/>
        <end position="169"/>
    </location>
</feature>
<feature type="signal peptide" evidence="1">
    <location>
        <begin position="1"/>
        <end position="24"/>
    </location>
</feature>
<dbReference type="OrthoDB" id="344729at2"/>
<reference evidence="2 3" key="1">
    <citation type="submission" date="2014-01" db="EMBL/GenBank/DDBJ databases">
        <title>Roseivivax isoporae LMG 25204 Genome Sequencing.</title>
        <authorList>
            <person name="Lai Q."/>
            <person name="Li G."/>
            <person name="Shao Z."/>
        </authorList>
    </citation>
    <scope>NUCLEOTIDE SEQUENCE [LARGE SCALE GENOMIC DNA]</scope>
    <source>
        <strain evidence="2 3">LMG 25204</strain>
    </source>
</reference>
<organism evidence="2 3">
    <name type="scientific">Roseivivax isoporae LMG 25204</name>
    <dbReference type="NCBI Taxonomy" id="1449351"/>
    <lineage>
        <taxon>Bacteria</taxon>
        <taxon>Pseudomonadati</taxon>
        <taxon>Pseudomonadota</taxon>
        <taxon>Alphaproteobacteria</taxon>
        <taxon>Rhodobacterales</taxon>
        <taxon>Roseobacteraceae</taxon>
        <taxon>Roseivivax</taxon>
    </lineage>
</organism>
<dbReference type="Proteomes" id="UP000023430">
    <property type="component" value="Unassembled WGS sequence"/>
</dbReference>
<dbReference type="InterPro" id="IPR006311">
    <property type="entry name" value="TAT_signal"/>
</dbReference>
<dbReference type="RefSeq" id="WP_043774215.1">
    <property type="nucleotide sequence ID" value="NZ_JAME01000040.1"/>
</dbReference>
<dbReference type="EMBL" id="JAME01000040">
    <property type="protein sequence ID" value="ETX27136.1"/>
    <property type="molecule type" value="Genomic_DNA"/>
</dbReference>
<accession>X7F4X8</accession>
<keyword evidence="1" id="KW-0732">Signal</keyword>